<comment type="caution">
    <text evidence="7">The sequence shown here is derived from an EMBL/GenBank/DDBJ whole genome shotgun (WGS) entry which is preliminary data.</text>
</comment>
<comment type="catalytic activity">
    <reaction evidence="6">
        <text>glutathione = L-cysteinylglycine + 5-oxo-L-proline</text>
        <dbReference type="Rhea" id="RHEA:47724"/>
        <dbReference type="ChEBI" id="CHEBI:57925"/>
        <dbReference type="ChEBI" id="CHEBI:58402"/>
        <dbReference type="ChEBI" id="CHEBI:61694"/>
        <dbReference type="EC" id="4.3.2.7"/>
    </reaction>
</comment>
<name>A0AAE0SWY9_9BIVA</name>
<accession>A0AAE0SWY9</accession>
<dbReference type="PANTHER" id="PTHR12192:SF2">
    <property type="entry name" value="GLUTATHIONE-SPECIFIC GAMMA-GLUTAMYLCYCLOTRANSFERASE 2"/>
    <property type="match status" value="1"/>
</dbReference>
<dbReference type="InterPro" id="IPR036568">
    <property type="entry name" value="GGCT-like_sf"/>
</dbReference>
<keyword evidence="3" id="KW-0456">Lyase</keyword>
<proteinExistence type="inferred from homology"/>
<reference evidence="7" key="3">
    <citation type="submission" date="2023-05" db="EMBL/GenBank/DDBJ databases">
        <authorList>
            <person name="Smith C.H."/>
        </authorList>
    </citation>
    <scope>NUCLEOTIDE SEQUENCE</scope>
    <source>
        <strain evidence="7">CHS0354</strain>
        <tissue evidence="7">Mantle</tissue>
    </source>
</reference>
<dbReference type="AlphaFoldDB" id="A0AAE0SWY9"/>
<evidence type="ECO:0000313" key="7">
    <source>
        <dbReference type="EMBL" id="KAK3599155.1"/>
    </source>
</evidence>
<evidence type="ECO:0000256" key="1">
    <source>
        <dbReference type="ARBA" id="ARBA00009662"/>
    </source>
</evidence>
<dbReference type="PANTHER" id="PTHR12192">
    <property type="entry name" value="CATION TRANSPORT PROTEIN CHAC-RELATED"/>
    <property type="match status" value="1"/>
</dbReference>
<gene>
    <name evidence="7" type="ORF">CHS0354_040989</name>
</gene>
<keyword evidence="8" id="KW-1185">Reference proteome</keyword>
<protein>
    <recommendedName>
        <fullName evidence="2">glutathione-specific gamma-glutamylcyclotransferase</fullName>
        <ecNumber evidence="2">4.3.2.7</ecNumber>
    </recommendedName>
    <alternativeName>
        <fullName evidence="4">Cation transport regulator-like protein 2</fullName>
    </alternativeName>
</protein>
<comment type="function">
    <text evidence="5">Catalyzes the cleavage of glutathione into 5-oxo-L-proline and a Cys-Gly dipeptide. Acts specifically on glutathione, but not on other gamma-glutamyl peptides.</text>
</comment>
<dbReference type="EC" id="4.3.2.7" evidence="2"/>
<evidence type="ECO:0000256" key="2">
    <source>
        <dbReference type="ARBA" id="ARBA00012344"/>
    </source>
</evidence>
<dbReference type="Proteomes" id="UP001195483">
    <property type="component" value="Unassembled WGS sequence"/>
</dbReference>
<dbReference type="GO" id="GO:0006751">
    <property type="term" value="P:glutathione catabolic process"/>
    <property type="evidence" value="ECO:0007669"/>
    <property type="project" value="InterPro"/>
</dbReference>
<reference evidence="7" key="2">
    <citation type="journal article" date="2021" name="Genome Biol. Evol.">
        <title>Developing a high-quality reference genome for a parasitic bivalve with doubly uniparental inheritance (Bivalvia: Unionida).</title>
        <authorList>
            <person name="Smith C.H."/>
        </authorList>
    </citation>
    <scope>NUCLEOTIDE SEQUENCE</scope>
    <source>
        <strain evidence="7">CHS0354</strain>
        <tissue evidence="7">Mantle</tissue>
    </source>
</reference>
<reference evidence="7" key="1">
    <citation type="journal article" date="2021" name="Genome Biol. Evol.">
        <title>A High-Quality Reference Genome for a Parasitic Bivalve with Doubly Uniparental Inheritance (Bivalvia: Unionida).</title>
        <authorList>
            <person name="Smith C.H."/>
        </authorList>
    </citation>
    <scope>NUCLEOTIDE SEQUENCE</scope>
    <source>
        <strain evidence="7">CHS0354</strain>
    </source>
</reference>
<dbReference type="GO" id="GO:0005737">
    <property type="term" value="C:cytoplasm"/>
    <property type="evidence" value="ECO:0007669"/>
    <property type="project" value="TreeGrafter"/>
</dbReference>
<evidence type="ECO:0000256" key="5">
    <source>
        <dbReference type="ARBA" id="ARBA00045227"/>
    </source>
</evidence>
<sequence length="230" mass="25898">MWIFGYGSLIWKVDFPYIRTVVGHIKGFQRRFWQGSTDHRGVPGKPGRVVTLVPATPEDQVSGVAFEIAPEDEENVRLHLDHREKGGYSKVLVTFHPQNPSIIPFKLELYIGTENNPNYLGPAPLDEIALQIYNSVGPSGKNIDYLLNLAEALRTIVPDEEDSHITELEARVKRLINCNGSYLQNSIQTSDTNINIQNTELATNQDPDSTKISDTNTVDEQRCYLAWTNC</sequence>
<dbReference type="SUPFAM" id="SSF110857">
    <property type="entry name" value="Gamma-glutamyl cyclotransferase-like"/>
    <property type="match status" value="1"/>
</dbReference>
<dbReference type="EMBL" id="JAEAOA010002344">
    <property type="protein sequence ID" value="KAK3599155.1"/>
    <property type="molecule type" value="Genomic_DNA"/>
</dbReference>
<dbReference type="GO" id="GO:0061928">
    <property type="term" value="F:glutathione specific gamma-glutamylcyclotransferase activity"/>
    <property type="evidence" value="ECO:0007669"/>
    <property type="project" value="UniProtKB-EC"/>
</dbReference>
<organism evidence="7 8">
    <name type="scientific">Potamilus streckersoni</name>
    <dbReference type="NCBI Taxonomy" id="2493646"/>
    <lineage>
        <taxon>Eukaryota</taxon>
        <taxon>Metazoa</taxon>
        <taxon>Spiralia</taxon>
        <taxon>Lophotrochozoa</taxon>
        <taxon>Mollusca</taxon>
        <taxon>Bivalvia</taxon>
        <taxon>Autobranchia</taxon>
        <taxon>Heteroconchia</taxon>
        <taxon>Palaeoheterodonta</taxon>
        <taxon>Unionida</taxon>
        <taxon>Unionoidea</taxon>
        <taxon>Unionidae</taxon>
        <taxon>Ambleminae</taxon>
        <taxon>Lampsilini</taxon>
        <taxon>Potamilus</taxon>
    </lineage>
</organism>
<comment type="similarity">
    <text evidence="1">Belongs to the gamma-glutamylcyclotransferase family. ChaC subfamily.</text>
</comment>
<evidence type="ECO:0000256" key="4">
    <source>
        <dbReference type="ARBA" id="ARBA00043195"/>
    </source>
</evidence>
<dbReference type="Gene3D" id="3.10.490.10">
    <property type="entry name" value="Gamma-glutamyl cyclotransferase-like"/>
    <property type="match status" value="1"/>
</dbReference>
<evidence type="ECO:0000256" key="3">
    <source>
        <dbReference type="ARBA" id="ARBA00023239"/>
    </source>
</evidence>
<dbReference type="CDD" id="cd06661">
    <property type="entry name" value="GGCT_like"/>
    <property type="match status" value="1"/>
</dbReference>
<evidence type="ECO:0000313" key="8">
    <source>
        <dbReference type="Proteomes" id="UP001195483"/>
    </source>
</evidence>
<evidence type="ECO:0000256" key="6">
    <source>
        <dbReference type="ARBA" id="ARBA00048073"/>
    </source>
</evidence>
<dbReference type="InterPro" id="IPR013024">
    <property type="entry name" value="GGCT-like"/>
</dbReference>
<dbReference type="Pfam" id="PF04752">
    <property type="entry name" value="ChaC"/>
    <property type="match status" value="1"/>
</dbReference>
<dbReference type="InterPro" id="IPR006840">
    <property type="entry name" value="ChaC"/>
</dbReference>